<name>A0ABR3UL66_9PLEO</name>
<dbReference type="EMBL" id="JBHGVX010000003">
    <property type="protein sequence ID" value="KAL1797231.1"/>
    <property type="molecule type" value="Genomic_DNA"/>
</dbReference>
<dbReference type="CDD" id="cd18186">
    <property type="entry name" value="BTB_POZ_ZBTB_KLHL-like"/>
    <property type="match status" value="1"/>
</dbReference>
<dbReference type="Gene3D" id="3.30.710.10">
    <property type="entry name" value="Potassium Channel Kv1.1, Chain A"/>
    <property type="match status" value="1"/>
</dbReference>
<evidence type="ECO:0000313" key="3">
    <source>
        <dbReference type="Proteomes" id="UP001578633"/>
    </source>
</evidence>
<dbReference type="InterPro" id="IPR000210">
    <property type="entry name" value="BTB/POZ_dom"/>
</dbReference>
<dbReference type="Proteomes" id="UP001578633">
    <property type="component" value="Chromosome 3"/>
</dbReference>
<dbReference type="GeneID" id="96084159"/>
<feature type="domain" description="BTB" evidence="1">
    <location>
        <begin position="12"/>
        <end position="80"/>
    </location>
</feature>
<dbReference type="RefSeq" id="XP_069307815.1">
    <property type="nucleotide sequence ID" value="XM_069449976.1"/>
</dbReference>
<sequence length="216" mass="25640">MISEVSEATVGDVVAIAIGPQKQVFQVHKEILCKKSEYFRTAYNGRWKEAEEGVTLEDVEVGVFKFFVHWLYTQQLPDYDEDDEDDESENGEDDSLQGLGGMLLKACAFGHRFLIKDFERITHNRYVKYFMHCTWYTHVIYAYNNLPAQSLLLKLMVEKQCINWSSDFDNKRNKEEERRHDLPKEFLIQVMVRFAERRDNIKNPEELRAEDFYMKE</sequence>
<organism evidence="2 3">
    <name type="scientific">Alternaria dauci</name>
    <dbReference type="NCBI Taxonomy" id="48095"/>
    <lineage>
        <taxon>Eukaryota</taxon>
        <taxon>Fungi</taxon>
        <taxon>Dikarya</taxon>
        <taxon>Ascomycota</taxon>
        <taxon>Pezizomycotina</taxon>
        <taxon>Dothideomycetes</taxon>
        <taxon>Pleosporomycetidae</taxon>
        <taxon>Pleosporales</taxon>
        <taxon>Pleosporineae</taxon>
        <taxon>Pleosporaceae</taxon>
        <taxon>Alternaria</taxon>
        <taxon>Alternaria sect. Porri</taxon>
    </lineage>
</organism>
<evidence type="ECO:0000259" key="1">
    <source>
        <dbReference type="PROSITE" id="PS50097"/>
    </source>
</evidence>
<dbReference type="PROSITE" id="PS50097">
    <property type="entry name" value="BTB"/>
    <property type="match status" value="1"/>
</dbReference>
<comment type="caution">
    <text evidence="2">The sequence shown here is derived from an EMBL/GenBank/DDBJ whole genome shotgun (WGS) entry which is preliminary data.</text>
</comment>
<proteinExistence type="predicted"/>
<dbReference type="SMART" id="SM00225">
    <property type="entry name" value="BTB"/>
    <property type="match status" value="1"/>
</dbReference>
<gene>
    <name evidence="2" type="ORF">ACET3X_003837</name>
</gene>
<reference evidence="2 3" key="1">
    <citation type="submission" date="2024-09" db="EMBL/GenBank/DDBJ databases">
        <title>T2T genomes of carrot and Alternaria dauci and their utility for understanding host-pathogen interaction during carrot leaf blight disease.</title>
        <authorList>
            <person name="Liu W."/>
            <person name="Xu S."/>
            <person name="Ou C."/>
            <person name="Liu X."/>
            <person name="Zhuang F."/>
            <person name="Deng X.W."/>
        </authorList>
    </citation>
    <scope>NUCLEOTIDE SEQUENCE [LARGE SCALE GENOMIC DNA]</scope>
    <source>
        <strain evidence="2 3">A2016</strain>
    </source>
</reference>
<dbReference type="Pfam" id="PF00651">
    <property type="entry name" value="BTB"/>
    <property type="match status" value="1"/>
</dbReference>
<dbReference type="SUPFAM" id="SSF54695">
    <property type="entry name" value="POZ domain"/>
    <property type="match status" value="1"/>
</dbReference>
<dbReference type="InterPro" id="IPR011333">
    <property type="entry name" value="SKP1/BTB/POZ_sf"/>
</dbReference>
<dbReference type="PANTHER" id="PTHR47843">
    <property type="entry name" value="BTB DOMAIN-CONTAINING PROTEIN-RELATED"/>
    <property type="match status" value="1"/>
</dbReference>
<dbReference type="PANTHER" id="PTHR47843:SF2">
    <property type="entry name" value="BTB DOMAIN-CONTAINING PROTEIN"/>
    <property type="match status" value="1"/>
</dbReference>
<accession>A0ABR3UL66</accession>
<protein>
    <recommendedName>
        <fullName evidence="1">BTB domain-containing protein</fullName>
    </recommendedName>
</protein>
<evidence type="ECO:0000313" key="2">
    <source>
        <dbReference type="EMBL" id="KAL1797231.1"/>
    </source>
</evidence>
<keyword evidence="3" id="KW-1185">Reference proteome</keyword>